<feature type="domain" description="GHMP kinase N-terminal" evidence="10">
    <location>
        <begin position="63"/>
        <end position="141"/>
    </location>
</feature>
<dbReference type="InterPro" id="IPR013750">
    <property type="entry name" value="GHMP_kinase_C_dom"/>
</dbReference>
<name>A0A1G9VZQ4_9FIRM</name>
<dbReference type="EC" id="2.7.1.148" evidence="2 9"/>
<keyword evidence="7 9" id="KW-0067">ATP-binding</keyword>
<dbReference type="SUPFAM" id="SSF55060">
    <property type="entry name" value="GHMP Kinase, C-terminal domain"/>
    <property type="match status" value="1"/>
</dbReference>
<dbReference type="Gene3D" id="3.30.70.890">
    <property type="entry name" value="GHMP kinase, C-terminal domain"/>
    <property type="match status" value="1"/>
</dbReference>
<comment type="catalytic activity">
    <reaction evidence="9">
        <text>4-CDP-2-C-methyl-D-erythritol + ATP = 4-CDP-2-C-methyl-D-erythritol 2-phosphate + ADP + H(+)</text>
        <dbReference type="Rhea" id="RHEA:18437"/>
        <dbReference type="ChEBI" id="CHEBI:15378"/>
        <dbReference type="ChEBI" id="CHEBI:30616"/>
        <dbReference type="ChEBI" id="CHEBI:57823"/>
        <dbReference type="ChEBI" id="CHEBI:57919"/>
        <dbReference type="ChEBI" id="CHEBI:456216"/>
        <dbReference type="EC" id="2.7.1.148"/>
    </reaction>
</comment>
<evidence type="ECO:0000256" key="7">
    <source>
        <dbReference type="ARBA" id="ARBA00022840"/>
    </source>
</evidence>
<dbReference type="UniPathway" id="UPA00056">
    <property type="reaction ID" value="UER00094"/>
</dbReference>
<dbReference type="Proteomes" id="UP000199309">
    <property type="component" value="Unassembled WGS sequence"/>
</dbReference>
<dbReference type="GO" id="GO:0050515">
    <property type="term" value="F:4-(cytidine 5'-diphospho)-2-C-methyl-D-erythritol kinase activity"/>
    <property type="evidence" value="ECO:0007669"/>
    <property type="project" value="UniProtKB-UniRule"/>
</dbReference>
<comment type="function">
    <text evidence="9">Catalyzes the phosphorylation of the position 2 hydroxy group of 4-diphosphocytidyl-2C-methyl-D-erythritol.</text>
</comment>
<accession>A0A1G9VZQ4</accession>
<protein>
    <recommendedName>
        <fullName evidence="3 9">4-diphosphocytidyl-2-C-methyl-D-erythritol kinase</fullName>
        <shortName evidence="9">CMK</shortName>
        <ecNumber evidence="2 9">2.7.1.148</ecNumber>
    </recommendedName>
    <alternativeName>
        <fullName evidence="8 9">4-(cytidine-5'-diphospho)-2-C-methyl-D-erythritol kinase</fullName>
    </alternativeName>
</protein>
<feature type="active site" evidence="9">
    <location>
        <position position="133"/>
    </location>
</feature>
<dbReference type="HAMAP" id="MF_00061">
    <property type="entry name" value="IspE"/>
    <property type="match status" value="1"/>
</dbReference>
<keyword evidence="6 9" id="KW-0418">Kinase</keyword>
<comment type="similarity">
    <text evidence="1 9">Belongs to the GHMP kinase family. IspE subfamily.</text>
</comment>
<dbReference type="Pfam" id="PF08544">
    <property type="entry name" value="GHMP_kinases_C"/>
    <property type="match status" value="1"/>
</dbReference>
<dbReference type="EMBL" id="FNHQ01000013">
    <property type="protein sequence ID" value="SDM77376.1"/>
    <property type="molecule type" value="Genomic_DNA"/>
</dbReference>
<proteinExistence type="inferred from homology"/>
<dbReference type="GO" id="GO:0019288">
    <property type="term" value="P:isopentenyl diphosphate biosynthetic process, methylerythritol 4-phosphate pathway"/>
    <property type="evidence" value="ECO:0007669"/>
    <property type="project" value="UniProtKB-UniRule"/>
</dbReference>
<dbReference type="Gene3D" id="3.30.230.10">
    <property type="match status" value="1"/>
</dbReference>
<keyword evidence="9" id="KW-0414">Isoprene biosynthesis</keyword>
<dbReference type="InterPro" id="IPR014721">
    <property type="entry name" value="Ribsml_uS5_D2-typ_fold_subgr"/>
</dbReference>
<dbReference type="InterPro" id="IPR004424">
    <property type="entry name" value="IspE"/>
</dbReference>
<dbReference type="InterPro" id="IPR036554">
    <property type="entry name" value="GHMP_kinase_C_sf"/>
</dbReference>
<keyword evidence="5 9" id="KW-0547">Nucleotide-binding</keyword>
<dbReference type="InterPro" id="IPR020568">
    <property type="entry name" value="Ribosomal_Su5_D2-typ_SF"/>
</dbReference>
<dbReference type="GO" id="GO:0005524">
    <property type="term" value="F:ATP binding"/>
    <property type="evidence" value="ECO:0007669"/>
    <property type="project" value="UniProtKB-UniRule"/>
</dbReference>
<dbReference type="STRING" id="349095.SAMN05660299_01511"/>
<dbReference type="PIRSF" id="PIRSF010376">
    <property type="entry name" value="IspE"/>
    <property type="match status" value="1"/>
</dbReference>
<gene>
    <name evidence="9" type="primary">ispE</name>
    <name evidence="12" type="ORF">SAMN05660299_01511</name>
</gene>
<feature type="domain" description="GHMP kinase C-terminal" evidence="11">
    <location>
        <begin position="197"/>
        <end position="258"/>
    </location>
</feature>
<evidence type="ECO:0000256" key="4">
    <source>
        <dbReference type="ARBA" id="ARBA00022679"/>
    </source>
</evidence>
<evidence type="ECO:0000256" key="1">
    <source>
        <dbReference type="ARBA" id="ARBA00009684"/>
    </source>
</evidence>
<dbReference type="InterPro" id="IPR006204">
    <property type="entry name" value="GHMP_kinase_N_dom"/>
</dbReference>
<evidence type="ECO:0000256" key="2">
    <source>
        <dbReference type="ARBA" id="ARBA00012052"/>
    </source>
</evidence>
<evidence type="ECO:0000256" key="6">
    <source>
        <dbReference type="ARBA" id="ARBA00022777"/>
    </source>
</evidence>
<dbReference type="GO" id="GO:0016114">
    <property type="term" value="P:terpenoid biosynthetic process"/>
    <property type="evidence" value="ECO:0007669"/>
    <property type="project" value="UniProtKB-UniRule"/>
</dbReference>
<organism evidence="12 13">
    <name type="scientific">Megasphaera paucivorans</name>
    <dbReference type="NCBI Taxonomy" id="349095"/>
    <lineage>
        <taxon>Bacteria</taxon>
        <taxon>Bacillati</taxon>
        <taxon>Bacillota</taxon>
        <taxon>Negativicutes</taxon>
        <taxon>Veillonellales</taxon>
        <taxon>Veillonellaceae</taxon>
        <taxon>Megasphaera</taxon>
    </lineage>
</organism>
<keyword evidence="4 9" id="KW-0808">Transferase</keyword>
<dbReference type="AlphaFoldDB" id="A0A1G9VZQ4"/>
<comment type="pathway">
    <text evidence="9">Isoprenoid biosynthesis; isopentenyl diphosphate biosynthesis via DXP pathway; isopentenyl diphosphate from 1-deoxy-D-xylulose 5-phosphate: step 3/6.</text>
</comment>
<evidence type="ECO:0000256" key="5">
    <source>
        <dbReference type="ARBA" id="ARBA00022741"/>
    </source>
</evidence>
<dbReference type="Pfam" id="PF00288">
    <property type="entry name" value="GHMP_kinases_N"/>
    <property type="match status" value="1"/>
</dbReference>
<evidence type="ECO:0000256" key="9">
    <source>
        <dbReference type="HAMAP-Rule" id="MF_00061"/>
    </source>
</evidence>
<evidence type="ECO:0000259" key="10">
    <source>
        <dbReference type="Pfam" id="PF00288"/>
    </source>
</evidence>
<sequence length="289" mass="31563">MIVEKAHAKLNLALRILGKRNDGYHNIDTIFQSLELSDIIRVEAADTIEVTCTDPTLACDETNLAYKAAMALQPYCRKGQGARIHIEKKIPIAAGLGGGSADCATTLRCLNRLWGLKLPYEDLCRIGATIGADVPFCLRGGTARGRGQGDIITQLPDFPSMMVMLIHPHIVVHTEQAYAKFDANPVDLPIRLDLMEKAVWHGSLDELSTLMGNTFESLVIPDYPEIERCKDILEMYDLKPMLSGSGPTVFAIVPPPGDIGMLGIVGGVLDDTDVFVSRFSRGEGYGDEY</sequence>
<feature type="binding site" evidence="9">
    <location>
        <begin position="91"/>
        <end position="101"/>
    </location>
    <ligand>
        <name>ATP</name>
        <dbReference type="ChEBI" id="CHEBI:30616"/>
    </ligand>
</feature>
<reference evidence="12 13" key="1">
    <citation type="submission" date="2016-10" db="EMBL/GenBank/DDBJ databases">
        <authorList>
            <person name="de Groot N.N."/>
        </authorList>
    </citation>
    <scope>NUCLEOTIDE SEQUENCE [LARGE SCALE GENOMIC DNA]</scope>
    <source>
        <strain evidence="12 13">DSM 16981</strain>
    </source>
</reference>
<evidence type="ECO:0000256" key="8">
    <source>
        <dbReference type="ARBA" id="ARBA00032554"/>
    </source>
</evidence>
<evidence type="ECO:0000259" key="11">
    <source>
        <dbReference type="Pfam" id="PF08544"/>
    </source>
</evidence>
<feature type="active site" evidence="9">
    <location>
        <position position="9"/>
    </location>
</feature>
<dbReference type="PANTHER" id="PTHR43527:SF2">
    <property type="entry name" value="4-DIPHOSPHOCYTIDYL-2-C-METHYL-D-ERYTHRITOL KINASE, CHLOROPLASTIC"/>
    <property type="match status" value="1"/>
</dbReference>
<dbReference type="OrthoDB" id="9809438at2"/>
<dbReference type="PANTHER" id="PTHR43527">
    <property type="entry name" value="4-DIPHOSPHOCYTIDYL-2-C-METHYL-D-ERYTHRITOL KINASE, CHLOROPLASTIC"/>
    <property type="match status" value="1"/>
</dbReference>
<evidence type="ECO:0000256" key="3">
    <source>
        <dbReference type="ARBA" id="ARBA00017473"/>
    </source>
</evidence>
<dbReference type="RefSeq" id="WP_091650116.1">
    <property type="nucleotide sequence ID" value="NZ_FNHQ01000013.1"/>
</dbReference>
<dbReference type="NCBIfam" id="TIGR00154">
    <property type="entry name" value="ispE"/>
    <property type="match status" value="1"/>
</dbReference>
<keyword evidence="13" id="KW-1185">Reference proteome</keyword>
<evidence type="ECO:0000313" key="13">
    <source>
        <dbReference type="Proteomes" id="UP000199309"/>
    </source>
</evidence>
<dbReference type="SUPFAM" id="SSF54211">
    <property type="entry name" value="Ribosomal protein S5 domain 2-like"/>
    <property type="match status" value="1"/>
</dbReference>
<evidence type="ECO:0000313" key="12">
    <source>
        <dbReference type="EMBL" id="SDM77376.1"/>
    </source>
</evidence>